<organism evidence="2 3">
    <name type="scientific">Sulfurospirillum halorespirans DSM 13726</name>
    <dbReference type="NCBI Taxonomy" id="1193502"/>
    <lineage>
        <taxon>Bacteria</taxon>
        <taxon>Pseudomonadati</taxon>
        <taxon>Campylobacterota</taxon>
        <taxon>Epsilonproteobacteria</taxon>
        <taxon>Campylobacterales</taxon>
        <taxon>Sulfurospirillaceae</taxon>
        <taxon>Sulfurospirillum</taxon>
    </lineage>
</organism>
<dbReference type="Proteomes" id="UP000094609">
    <property type="component" value="Chromosome"/>
</dbReference>
<keyword evidence="1" id="KW-0472">Membrane</keyword>
<proteinExistence type="predicted"/>
<sequence>MNQQDDTKISIPFEAILKHSKFFNYKVLILFLGMVCGVIFLLLSNSQKVFEANVYPKSAKEIRNIHYLKTKDGFLFTFSANNANLNEIIDFNAMKKEASLSDKLTYIIDRSVSQAKYTPKKRHEFLWPEESKILQEMAIYSSDKMRKVLFINHNGKCFYIVNKN</sequence>
<gene>
    <name evidence="2" type="ORF">SHALO_1873</name>
</gene>
<evidence type="ECO:0000313" key="3">
    <source>
        <dbReference type="Proteomes" id="UP000094609"/>
    </source>
</evidence>
<reference evidence="3" key="1">
    <citation type="submission" date="2016-08" db="EMBL/GenBank/DDBJ databases">
        <title>Complete genome sequence of the organohalide-respiring Epsilonproteobacterium Sulfurospirillum halorespirans.</title>
        <authorList>
            <person name="Goris T."/>
            <person name="Zimmermann J."/>
            <person name="Schenz B."/>
            <person name="Lemos M."/>
            <person name="Hackermueller J."/>
            <person name="Diekert G."/>
        </authorList>
    </citation>
    <scope>NUCLEOTIDE SEQUENCE [LARGE SCALE GENOMIC DNA]</scope>
    <source>
        <strain>DSM 13726</strain>
        <strain evidence="3">PCE-M2</strain>
    </source>
</reference>
<evidence type="ECO:0000313" key="2">
    <source>
        <dbReference type="EMBL" id="AOO65644.1"/>
    </source>
</evidence>
<name>A0A1D7TL46_9BACT</name>
<dbReference type="RefSeq" id="WP_069478301.1">
    <property type="nucleotide sequence ID" value="NZ_CP017111.1"/>
</dbReference>
<dbReference type="KEGG" id="shal:SHALO_1873"/>
<dbReference type="EMBL" id="CP017111">
    <property type="protein sequence ID" value="AOO65644.1"/>
    <property type="molecule type" value="Genomic_DNA"/>
</dbReference>
<keyword evidence="1" id="KW-0812">Transmembrane</keyword>
<feature type="transmembrane region" description="Helical" evidence="1">
    <location>
        <begin position="22"/>
        <end position="43"/>
    </location>
</feature>
<keyword evidence="1" id="KW-1133">Transmembrane helix</keyword>
<keyword evidence="3" id="KW-1185">Reference proteome</keyword>
<accession>A0A1D7TL46</accession>
<protein>
    <submittedName>
        <fullName evidence="2">Uncharacterized protein</fullName>
    </submittedName>
</protein>
<evidence type="ECO:0000256" key="1">
    <source>
        <dbReference type="SAM" id="Phobius"/>
    </source>
</evidence>
<dbReference type="AlphaFoldDB" id="A0A1D7TL46"/>